<dbReference type="RefSeq" id="WP_244023906.1">
    <property type="nucleotide sequence ID" value="NZ_JALHLF010000143.1"/>
</dbReference>
<sequence>MQKRTAIRLSGLGAMAGAVLWALGDVLLVGGAARVEAYPLLLRDYAPRIPFGALPLMLGLGEGRLAAGALIPNFAVPLYLLGSWHLWQGLRPAGGWLPGLAFALMLCGNAISPLGHAAFYYPAMVYALIPEVPVAAHGALLDLGARFDGMVRIAWLAAVLTVGAGVLLSSVVIARGGTAYPRKAALILNPLVPLLVAGALMAVLPAPLSNWVYAGVLNVGFFVLYAVSTRLLWNQSR</sequence>
<dbReference type="Proteomes" id="UP001162881">
    <property type="component" value="Unassembled WGS sequence"/>
</dbReference>
<proteinExistence type="predicted"/>
<evidence type="ECO:0000313" key="2">
    <source>
        <dbReference type="EMBL" id="MCJ2184762.1"/>
    </source>
</evidence>
<keyword evidence="3" id="KW-1185">Reference proteome</keyword>
<feature type="transmembrane region" description="Helical" evidence="1">
    <location>
        <begin position="99"/>
        <end position="121"/>
    </location>
</feature>
<organism evidence="2 3">
    <name type="scientific">Novosphingobium organovorum</name>
    <dbReference type="NCBI Taxonomy" id="2930092"/>
    <lineage>
        <taxon>Bacteria</taxon>
        <taxon>Pseudomonadati</taxon>
        <taxon>Pseudomonadota</taxon>
        <taxon>Alphaproteobacteria</taxon>
        <taxon>Sphingomonadales</taxon>
        <taxon>Sphingomonadaceae</taxon>
        <taxon>Novosphingobium</taxon>
    </lineage>
</organism>
<keyword evidence="1" id="KW-0812">Transmembrane</keyword>
<evidence type="ECO:0000313" key="3">
    <source>
        <dbReference type="Proteomes" id="UP001162881"/>
    </source>
</evidence>
<feature type="transmembrane region" description="Helical" evidence="1">
    <location>
        <begin position="153"/>
        <end position="174"/>
    </location>
</feature>
<dbReference type="EMBL" id="JALHLF010000143">
    <property type="protein sequence ID" value="MCJ2184762.1"/>
    <property type="molecule type" value="Genomic_DNA"/>
</dbReference>
<dbReference type="InterPro" id="IPR046475">
    <property type="entry name" value="DUF6796"/>
</dbReference>
<feature type="transmembrane region" description="Helical" evidence="1">
    <location>
        <begin position="211"/>
        <end position="233"/>
    </location>
</feature>
<accession>A0ABT0BI84</accession>
<dbReference type="Pfam" id="PF20599">
    <property type="entry name" value="DUF6796"/>
    <property type="match status" value="1"/>
</dbReference>
<name>A0ABT0BI84_9SPHN</name>
<keyword evidence="1" id="KW-1133">Transmembrane helix</keyword>
<comment type="caution">
    <text evidence="2">The sequence shown here is derived from an EMBL/GenBank/DDBJ whole genome shotgun (WGS) entry which is preliminary data.</text>
</comment>
<reference evidence="2" key="1">
    <citation type="submission" date="2022-03" db="EMBL/GenBank/DDBJ databases">
        <title>Identification of a novel bacterium isolated from mangrove sediments.</title>
        <authorList>
            <person name="Pan X."/>
        </authorList>
    </citation>
    <scope>NUCLEOTIDE SEQUENCE</scope>
    <source>
        <strain evidence="2">B1949</strain>
    </source>
</reference>
<feature type="transmembrane region" description="Helical" evidence="1">
    <location>
        <begin position="186"/>
        <end position="205"/>
    </location>
</feature>
<gene>
    <name evidence="2" type="ORF">MTR62_19010</name>
</gene>
<feature type="transmembrane region" description="Helical" evidence="1">
    <location>
        <begin position="12"/>
        <end position="33"/>
    </location>
</feature>
<evidence type="ECO:0000256" key="1">
    <source>
        <dbReference type="SAM" id="Phobius"/>
    </source>
</evidence>
<protein>
    <submittedName>
        <fullName evidence="2">Uncharacterized protein</fullName>
    </submittedName>
</protein>
<feature type="transmembrane region" description="Helical" evidence="1">
    <location>
        <begin position="65"/>
        <end position="87"/>
    </location>
</feature>
<keyword evidence="1" id="KW-0472">Membrane</keyword>